<evidence type="ECO:0000313" key="3">
    <source>
        <dbReference type="Proteomes" id="UP001596237"/>
    </source>
</evidence>
<evidence type="ECO:0000256" key="1">
    <source>
        <dbReference type="SAM" id="MobiDB-lite"/>
    </source>
</evidence>
<protein>
    <submittedName>
        <fullName evidence="2">Uncharacterized protein</fullName>
    </submittedName>
</protein>
<gene>
    <name evidence="2" type="ORF">ACFQDP_03370</name>
</gene>
<proteinExistence type="predicted"/>
<accession>A0ABW1WMW1</accession>
<dbReference type="RefSeq" id="WP_378738688.1">
    <property type="nucleotide sequence ID" value="NZ_JBHSTT010000011.1"/>
</dbReference>
<feature type="region of interest" description="Disordered" evidence="1">
    <location>
        <begin position="1"/>
        <end position="34"/>
    </location>
</feature>
<evidence type="ECO:0000313" key="2">
    <source>
        <dbReference type="EMBL" id="MFC6388400.1"/>
    </source>
</evidence>
<dbReference type="EMBL" id="JBHSTT010000011">
    <property type="protein sequence ID" value="MFC6388400.1"/>
    <property type="molecule type" value="Genomic_DNA"/>
</dbReference>
<keyword evidence="3" id="KW-1185">Reference proteome</keyword>
<name>A0ABW1WMW1_9HYPH</name>
<reference evidence="3" key="1">
    <citation type="journal article" date="2019" name="Int. J. Syst. Evol. Microbiol.">
        <title>The Global Catalogue of Microorganisms (GCM) 10K type strain sequencing project: providing services to taxonomists for standard genome sequencing and annotation.</title>
        <authorList>
            <consortium name="The Broad Institute Genomics Platform"/>
            <consortium name="The Broad Institute Genome Sequencing Center for Infectious Disease"/>
            <person name="Wu L."/>
            <person name="Ma J."/>
        </authorList>
    </citation>
    <scope>NUCLEOTIDE SEQUENCE [LARGE SCALE GENOMIC DNA]</scope>
    <source>
        <strain evidence="3">CCUG 36916</strain>
    </source>
</reference>
<feature type="compositionally biased region" description="Basic and acidic residues" evidence="1">
    <location>
        <begin position="24"/>
        <end position="34"/>
    </location>
</feature>
<dbReference type="Proteomes" id="UP001596237">
    <property type="component" value="Unassembled WGS sequence"/>
</dbReference>
<sequence>MRGQDHAMQDRGASLRQPSPAAPRQDRDAADDHGLAQEAHALISLFLDIEDVQARRRCLDYVRREAEAAVSGKA</sequence>
<comment type="caution">
    <text evidence="2">The sequence shown here is derived from an EMBL/GenBank/DDBJ whole genome shotgun (WGS) entry which is preliminary data.</text>
</comment>
<organism evidence="2 3">
    <name type="scientific">Methylorubrum zatmanii</name>
    <dbReference type="NCBI Taxonomy" id="29429"/>
    <lineage>
        <taxon>Bacteria</taxon>
        <taxon>Pseudomonadati</taxon>
        <taxon>Pseudomonadota</taxon>
        <taxon>Alphaproteobacteria</taxon>
        <taxon>Hyphomicrobiales</taxon>
        <taxon>Methylobacteriaceae</taxon>
        <taxon>Methylorubrum</taxon>
    </lineage>
</organism>